<feature type="region of interest" description="Disordered" evidence="1">
    <location>
        <begin position="1"/>
        <end position="70"/>
    </location>
</feature>
<reference evidence="3" key="1">
    <citation type="submission" date="2020-11" db="EMBL/GenBank/DDBJ databases">
        <authorList>
            <consortium name="DOE Joint Genome Institute"/>
            <person name="Ahrendt S."/>
            <person name="Riley R."/>
            <person name="Andreopoulos W."/>
            <person name="Labutti K."/>
            <person name="Pangilinan J."/>
            <person name="Ruiz-Duenas F.J."/>
            <person name="Barrasa J.M."/>
            <person name="Sanchez-Garcia M."/>
            <person name="Camarero S."/>
            <person name="Miyauchi S."/>
            <person name="Serrano A."/>
            <person name="Linde D."/>
            <person name="Babiker R."/>
            <person name="Drula E."/>
            <person name="Ayuso-Fernandez I."/>
            <person name="Pacheco R."/>
            <person name="Padilla G."/>
            <person name="Ferreira P."/>
            <person name="Barriuso J."/>
            <person name="Kellner H."/>
            <person name="Castanera R."/>
            <person name="Alfaro M."/>
            <person name="Ramirez L."/>
            <person name="Pisabarro A.G."/>
            <person name="Kuo A."/>
            <person name="Tritt A."/>
            <person name="Lipzen A."/>
            <person name="He G."/>
            <person name="Yan M."/>
            <person name="Ng V."/>
            <person name="Cullen D."/>
            <person name="Martin F."/>
            <person name="Rosso M.-N."/>
            <person name="Henrissat B."/>
            <person name="Hibbett D."/>
            <person name="Martinez A.T."/>
            <person name="Grigoriev I.V."/>
        </authorList>
    </citation>
    <scope>NUCLEOTIDE SEQUENCE</scope>
    <source>
        <strain evidence="3">CIRM-BRFM 674</strain>
    </source>
</reference>
<dbReference type="SUPFAM" id="SSF57959">
    <property type="entry name" value="Leucine zipper domain"/>
    <property type="match status" value="1"/>
</dbReference>
<feature type="compositionally biased region" description="Basic and acidic residues" evidence="1">
    <location>
        <begin position="1"/>
        <end position="10"/>
    </location>
</feature>
<proteinExistence type="predicted"/>
<evidence type="ECO:0000259" key="2">
    <source>
        <dbReference type="PROSITE" id="PS50217"/>
    </source>
</evidence>
<gene>
    <name evidence="3" type="ORF">BDN70DRAFT_199474</name>
</gene>
<feature type="compositionally biased region" description="Polar residues" evidence="1">
    <location>
        <begin position="11"/>
        <end position="21"/>
    </location>
</feature>
<evidence type="ECO:0000313" key="4">
    <source>
        <dbReference type="Proteomes" id="UP000807469"/>
    </source>
</evidence>
<feature type="domain" description="BZIP" evidence="2">
    <location>
        <begin position="136"/>
        <end position="187"/>
    </location>
</feature>
<dbReference type="EMBL" id="MU155310">
    <property type="protein sequence ID" value="KAF9476026.1"/>
    <property type="molecule type" value="Genomic_DNA"/>
</dbReference>
<accession>A0A9P5YY57</accession>
<dbReference type="OrthoDB" id="2257100at2759"/>
<sequence length="202" mass="22892">MQSSVTKEELTQSYDLSTMSSLWDPRMTTDANFGSAPGPSSVMGHSRSISSDSTSSGYTKNALTRDHPSLNNYHGVNPALYMPQYASGHNAGYLSASEKRDPPSAFLPSRRRGASPRSDEDDELPDEPLDPNATEQEKQAYKRRRNTLAARRSRLRRQVQFQKLEEDVARLNRERDIWKERALMMERMLSTHGLPCPNFAER</sequence>
<feature type="compositionally biased region" description="Low complexity" evidence="1">
    <location>
        <begin position="46"/>
        <end position="56"/>
    </location>
</feature>
<protein>
    <recommendedName>
        <fullName evidence="2">BZIP domain-containing protein</fullName>
    </recommendedName>
</protein>
<dbReference type="PROSITE" id="PS00036">
    <property type="entry name" value="BZIP_BASIC"/>
    <property type="match status" value="1"/>
</dbReference>
<dbReference type="PROSITE" id="PS50217">
    <property type="entry name" value="BZIP"/>
    <property type="match status" value="1"/>
</dbReference>
<dbReference type="SMART" id="SM00338">
    <property type="entry name" value="BRLZ"/>
    <property type="match status" value="1"/>
</dbReference>
<dbReference type="Gene3D" id="3.30.160.60">
    <property type="entry name" value="Classic Zinc Finger"/>
    <property type="match status" value="1"/>
</dbReference>
<evidence type="ECO:0000313" key="3">
    <source>
        <dbReference type="EMBL" id="KAF9476026.1"/>
    </source>
</evidence>
<keyword evidence="4" id="KW-1185">Reference proteome</keyword>
<evidence type="ECO:0000256" key="1">
    <source>
        <dbReference type="SAM" id="MobiDB-lite"/>
    </source>
</evidence>
<dbReference type="AlphaFoldDB" id="A0A9P5YY57"/>
<feature type="region of interest" description="Disordered" evidence="1">
    <location>
        <begin position="93"/>
        <end position="144"/>
    </location>
</feature>
<dbReference type="InterPro" id="IPR004827">
    <property type="entry name" value="bZIP"/>
</dbReference>
<dbReference type="InterPro" id="IPR046347">
    <property type="entry name" value="bZIP_sf"/>
</dbReference>
<dbReference type="GO" id="GO:0003700">
    <property type="term" value="F:DNA-binding transcription factor activity"/>
    <property type="evidence" value="ECO:0007669"/>
    <property type="project" value="InterPro"/>
</dbReference>
<dbReference type="Proteomes" id="UP000807469">
    <property type="component" value="Unassembled WGS sequence"/>
</dbReference>
<organism evidence="3 4">
    <name type="scientific">Pholiota conissans</name>
    <dbReference type="NCBI Taxonomy" id="109636"/>
    <lineage>
        <taxon>Eukaryota</taxon>
        <taxon>Fungi</taxon>
        <taxon>Dikarya</taxon>
        <taxon>Basidiomycota</taxon>
        <taxon>Agaricomycotina</taxon>
        <taxon>Agaricomycetes</taxon>
        <taxon>Agaricomycetidae</taxon>
        <taxon>Agaricales</taxon>
        <taxon>Agaricineae</taxon>
        <taxon>Strophariaceae</taxon>
        <taxon>Pholiota</taxon>
    </lineage>
</organism>
<feature type="compositionally biased region" description="Acidic residues" evidence="1">
    <location>
        <begin position="119"/>
        <end position="129"/>
    </location>
</feature>
<name>A0A9P5YY57_9AGAR</name>
<comment type="caution">
    <text evidence="3">The sequence shown here is derived from an EMBL/GenBank/DDBJ whole genome shotgun (WGS) entry which is preliminary data.</text>
</comment>